<name>A0AAE0ET84_9CHLO</name>
<gene>
    <name evidence="2" type="ORF">CYMTET_50075</name>
</gene>
<protein>
    <submittedName>
        <fullName evidence="2">Uncharacterized protein</fullName>
    </submittedName>
</protein>
<feature type="compositionally biased region" description="Polar residues" evidence="1">
    <location>
        <begin position="40"/>
        <end position="57"/>
    </location>
</feature>
<reference evidence="2 3" key="1">
    <citation type="journal article" date="2015" name="Genome Biol. Evol.">
        <title>Comparative Genomics of a Bacterivorous Green Alga Reveals Evolutionary Causalities and Consequences of Phago-Mixotrophic Mode of Nutrition.</title>
        <authorList>
            <person name="Burns J.A."/>
            <person name="Paasch A."/>
            <person name="Narechania A."/>
            <person name="Kim E."/>
        </authorList>
    </citation>
    <scope>NUCLEOTIDE SEQUENCE [LARGE SCALE GENOMIC DNA]</scope>
    <source>
        <strain evidence="2 3">PLY_AMNH</strain>
    </source>
</reference>
<dbReference type="EMBL" id="LGRX02033750">
    <property type="protein sequence ID" value="KAK3240053.1"/>
    <property type="molecule type" value="Genomic_DNA"/>
</dbReference>
<evidence type="ECO:0000313" key="3">
    <source>
        <dbReference type="Proteomes" id="UP001190700"/>
    </source>
</evidence>
<evidence type="ECO:0000313" key="2">
    <source>
        <dbReference type="EMBL" id="KAK3240053.1"/>
    </source>
</evidence>
<comment type="caution">
    <text evidence="2">The sequence shown here is derived from an EMBL/GenBank/DDBJ whole genome shotgun (WGS) entry which is preliminary data.</text>
</comment>
<evidence type="ECO:0000256" key="1">
    <source>
        <dbReference type="SAM" id="MobiDB-lite"/>
    </source>
</evidence>
<feature type="region of interest" description="Disordered" evidence="1">
    <location>
        <begin position="26"/>
        <end position="60"/>
    </location>
</feature>
<keyword evidence="3" id="KW-1185">Reference proteome</keyword>
<sequence>MRNKVNVSPDTSPRKLMQDVQVPIPQQNALPHLKPRMPRASSQGNILSTPPTASNAELPSIVVDDRPIKRSLSKVSLDFAKSPKHVTRYSGCELTPSPPASTTANPRSRLEPLEVSDTTLVTNTSPAQDNDRTRSSTNPQKKPRCAQHEAFQDTAAVDSTPSPPRRLSIHRISEGAIHIPRRTRVSIGGTAVPLRPNCVPSQRKTSVSMDTGLDNLAADETYMKSYSGSDRRTTINLSEIRSSANERLISQGPPATWRPRRLQNFLSPSKASLQNPCQLIY</sequence>
<feature type="region of interest" description="Disordered" evidence="1">
    <location>
        <begin position="88"/>
        <end position="167"/>
    </location>
</feature>
<dbReference type="AlphaFoldDB" id="A0AAE0ET84"/>
<feature type="compositionally biased region" description="Polar residues" evidence="1">
    <location>
        <begin position="116"/>
        <end position="128"/>
    </location>
</feature>
<proteinExistence type="predicted"/>
<accession>A0AAE0ET84</accession>
<dbReference type="Proteomes" id="UP001190700">
    <property type="component" value="Unassembled WGS sequence"/>
</dbReference>
<organism evidence="2 3">
    <name type="scientific">Cymbomonas tetramitiformis</name>
    <dbReference type="NCBI Taxonomy" id="36881"/>
    <lineage>
        <taxon>Eukaryota</taxon>
        <taxon>Viridiplantae</taxon>
        <taxon>Chlorophyta</taxon>
        <taxon>Pyramimonadophyceae</taxon>
        <taxon>Pyramimonadales</taxon>
        <taxon>Pyramimonadaceae</taxon>
        <taxon>Cymbomonas</taxon>
    </lineage>
</organism>